<reference evidence="3" key="1">
    <citation type="submission" date="2023-07" db="EMBL/GenBank/DDBJ databases">
        <title>Functional and genomic diversity of the sorghum phyllosphere microbiome.</title>
        <authorList>
            <person name="Shade A."/>
        </authorList>
    </citation>
    <scope>NUCLEOTIDE SEQUENCE [LARGE SCALE GENOMIC DNA]</scope>
    <source>
        <strain evidence="3">SORGH_AS_0422</strain>
    </source>
</reference>
<gene>
    <name evidence="2" type="ORF">QE417_004596</name>
</gene>
<protein>
    <recommendedName>
        <fullName evidence="4">Carboxypeptidase-like regulatory domain-containing protein</fullName>
    </recommendedName>
</protein>
<dbReference type="EMBL" id="JAVLVU010000001">
    <property type="protein sequence ID" value="MDT3405524.1"/>
    <property type="molecule type" value="Genomic_DNA"/>
</dbReference>
<evidence type="ECO:0000256" key="1">
    <source>
        <dbReference type="SAM" id="SignalP"/>
    </source>
</evidence>
<evidence type="ECO:0008006" key="4">
    <source>
        <dbReference type="Google" id="ProtNLM"/>
    </source>
</evidence>
<feature type="chain" id="PRO_5046746506" description="Carboxypeptidase-like regulatory domain-containing protein" evidence="1">
    <location>
        <begin position="19"/>
        <end position="250"/>
    </location>
</feature>
<dbReference type="Proteomes" id="UP001258315">
    <property type="component" value="Unassembled WGS sequence"/>
</dbReference>
<sequence length="250" mass="28361">MKTGLFILLLFVSTSGFAQRITGVVIDRLTRLPVYNAKIETPKAIAYANMEGVFSLSPVKNGDSCTVSYQGYKLSRMAISFKSIKDTLRIYLDKPSILLSNVNVSGKRDFKTDSVRNRQMFANIYNYRGGGLKEAMIEKASLEYKPNNYIDGPNNTLNLAGINVLQVLNLFSKDKSSKLQKTLIADEGESYVDRYFTRRKIAALTSMKGDSLQNFMVRYRPTVYQVKTMTDYELALYIKASYAEYKKQTK</sequence>
<dbReference type="SUPFAM" id="SSF49464">
    <property type="entry name" value="Carboxypeptidase regulatory domain-like"/>
    <property type="match status" value="1"/>
</dbReference>
<feature type="signal peptide" evidence="1">
    <location>
        <begin position="1"/>
        <end position="18"/>
    </location>
</feature>
<dbReference type="RefSeq" id="WP_311954189.1">
    <property type="nucleotide sequence ID" value="NZ_JAVLVU010000001.1"/>
</dbReference>
<evidence type="ECO:0000313" key="2">
    <source>
        <dbReference type="EMBL" id="MDT3405524.1"/>
    </source>
</evidence>
<organism evidence="2 3">
    <name type="scientific">Mucilaginibacter terrae</name>
    <dbReference type="NCBI Taxonomy" id="1955052"/>
    <lineage>
        <taxon>Bacteria</taxon>
        <taxon>Pseudomonadati</taxon>
        <taxon>Bacteroidota</taxon>
        <taxon>Sphingobacteriia</taxon>
        <taxon>Sphingobacteriales</taxon>
        <taxon>Sphingobacteriaceae</taxon>
        <taxon>Mucilaginibacter</taxon>
    </lineage>
</organism>
<evidence type="ECO:0000313" key="3">
    <source>
        <dbReference type="Proteomes" id="UP001258315"/>
    </source>
</evidence>
<name>A0ABU3H0H8_9SPHI</name>
<keyword evidence="3" id="KW-1185">Reference proteome</keyword>
<dbReference type="InterPro" id="IPR008969">
    <property type="entry name" value="CarboxyPept-like_regulatory"/>
</dbReference>
<keyword evidence="1" id="KW-0732">Signal</keyword>
<proteinExistence type="predicted"/>
<accession>A0ABU3H0H8</accession>
<comment type="caution">
    <text evidence="2">The sequence shown here is derived from an EMBL/GenBank/DDBJ whole genome shotgun (WGS) entry which is preliminary data.</text>
</comment>